<feature type="chain" id="PRO_5045975493" description="Secreted protein" evidence="1">
    <location>
        <begin position="29"/>
        <end position="149"/>
    </location>
</feature>
<dbReference type="GeneID" id="95575299"/>
<dbReference type="EMBL" id="CP102514">
    <property type="protein sequence ID" value="UUY48843.1"/>
    <property type="molecule type" value="Genomic_DNA"/>
</dbReference>
<reference evidence="2" key="1">
    <citation type="submission" date="2022-08" db="EMBL/GenBank/DDBJ databases">
        <authorList>
            <person name="Tian L."/>
        </authorList>
    </citation>
    <scope>NUCLEOTIDE SEQUENCE</scope>
    <source>
        <strain evidence="2">CM253</strain>
    </source>
</reference>
<keyword evidence="1" id="KW-0732">Signal</keyword>
<dbReference type="Proteomes" id="UP001057738">
    <property type="component" value="Chromosome"/>
</dbReference>
<evidence type="ECO:0000313" key="3">
    <source>
        <dbReference type="Proteomes" id="UP001057738"/>
    </source>
</evidence>
<protein>
    <recommendedName>
        <fullName evidence="4">Secreted protein</fullName>
    </recommendedName>
</protein>
<accession>A0ABY5PZE8</accession>
<dbReference type="RefSeq" id="WP_183066476.1">
    <property type="nucleotide sequence ID" value="NZ_CP102514.1"/>
</dbReference>
<evidence type="ECO:0000256" key="1">
    <source>
        <dbReference type="SAM" id="SignalP"/>
    </source>
</evidence>
<sequence>MRSSTRKTLTVALGSAAAILLAASPSSAAGLPWSAGHGTATASGTRWLEKGSGILTSTLAVEGELKNTGPGCYSLWSMTIHDFAPMPARNIATQCGPGTKPVSFKAYYAPTTTGSVYVCKGEGAQDCGQQISVTTWPIRKPTSQPAASE</sequence>
<evidence type="ECO:0000313" key="2">
    <source>
        <dbReference type="EMBL" id="UUY48843.1"/>
    </source>
</evidence>
<name>A0ABY5PZE8_9ACTN</name>
<feature type="signal peptide" evidence="1">
    <location>
        <begin position="1"/>
        <end position="28"/>
    </location>
</feature>
<evidence type="ECO:0008006" key="4">
    <source>
        <dbReference type="Google" id="ProtNLM"/>
    </source>
</evidence>
<keyword evidence="3" id="KW-1185">Reference proteome</keyword>
<gene>
    <name evidence="2" type="ORF">NRK68_17590</name>
</gene>
<proteinExistence type="predicted"/>
<organism evidence="2 3">
    <name type="scientific">Streptomyces yangpuensis</name>
    <dbReference type="NCBI Taxonomy" id="1648182"/>
    <lineage>
        <taxon>Bacteria</taxon>
        <taxon>Bacillati</taxon>
        <taxon>Actinomycetota</taxon>
        <taxon>Actinomycetes</taxon>
        <taxon>Kitasatosporales</taxon>
        <taxon>Streptomycetaceae</taxon>
        <taxon>Streptomyces</taxon>
    </lineage>
</organism>